<feature type="transmembrane region" description="Helical" evidence="1">
    <location>
        <begin position="874"/>
        <end position="891"/>
    </location>
</feature>
<feature type="transmembrane region" description="Helical" evidence="1">
    <location>
        <begin position="400"/>
        <end position="424"/>
    </location>
</feature>
<evidence type="ECO:0000313" key="3">
    <source>
        <dbReference type="Proteomes" id="UP000245629"/>
    </source>
</evidence>
<dbReference type="RefSeq" id="WP_109331728.1">
    <property type="nucleotide sequence ID" value="NZ_CP029356.1"/>
</dbReference>
<keyword evidence="1" id="KW-0472">Membrane</keyword>
<dbReference type="InterPro" id="IPR001036">
    <property type="entry name" value="Acrflvin-R"/>
</dbReference>
<gene>
    <name evidence="2" type="ORF">DEW08_23120</name>
</gene>
<dbReference type="PRINTS" id="PR00702">
    <property type="entry name" value="ACRIFLAVINRP"/>
</dbReference>
<feature type="transmembrane region" description="Helical" evidence="1">
    <location>
        <begin position="445"/>
        <end position="464"/>
    </location>
</feature>
<dbReference type="PANTHER" id="PTHR32063">
    <property type="match status" value="1"/>
</dbReference>
<accession>A0A2S2CWV8</accession>
<dbReference type="KEGG" id="azz:DEW08_23120"/>
<dbReference type="Gene3D" id="3.30.70.1430">
    <property type="entry name" value="Multidrug efflux transporter AcrB pore domain"/>
    <property type="match status" value="2"/>
</dbReference>
<keyword evidence="1" id="KW-1133">Transmembrane helix</keyword>
<evidence type="ECO:0000256" key="1">
    <source>
        <dbReference type="SAM" id="Phobius"/>
    </source>
</evidence>
<sequence length="1049" mass="114534">MSQPHSPPPGAVSRGNLSAWALHHRTLVLFLILASVLAGVLAYRNLGRAEDPSFTFKVMTIRTEWPGATAREVEQYVTDRIEKKLEEVPYYDFARSYSRPGESVIFLQLKDYTPPRMVADLWYQARKKVGDIRYTLPEGVLGPFFNDEFGDVYSAIYAFMGADFTPAQLKKVAEDVRARLLRLPGVEKVDLIAPQDEKVYVEISSQRLASFGLSVDSVIQALQRENAIAASGDVDTGSQRVFVRVDMGLETAEAVRAIPVETGGRLLTIGDVADVKRGYVEPRRYTLRYKGQDALGLGVVMAKGGNVLRLGEQLHEAMAAIRAELPAGLEMAQIADQPTVVDHSVGEFMKSLAEALAIVILVSLVSLGWRTGIVVALAVPLVLAMTLVAMQLLHIDLHRISLGALIIALGLLVDDAIIAVEMMVVKMEQGWDRMKAGAFAYTSTAFPMLSGTIVTAAGFVPVGLAQSAAGEYTNAIFWVVGLSLLLSWVVAVIFTPYLGYLLLPKPKHVVEEGHELDIYNTRGYRLLRRMVEACVRARWVTIGVTVAAFIASLVGFGFVQQQFFPSASRPELLVDIRLAEGSSFEATLAEVRKLETMLSGDPNVDYWAAYTGGGTPRFYLPLDQQLQTSNFAQFVVMTKGLEEREHLIRALEPRLESDFPAARVRVSRLENGPPVGYPVQFRVTGEDPATIRRIAYQVRDTMRGHPNMANVHLDWDELSKRVRLEVDTAKARALGISKQDLSNALQLLLNGMPITQYREGTELIGVVLRTTPDERLDLSRLGELSVRTGRGTAVPLSQVAGIRYELEEPVLWRRGRMTTMTVKGDVTGGIQAPVVSSQLNGQLNALRATLPTGYSIAMGGAIEESAKGQGSINAMLPVMLLIMVATLMIQLHSFSRVAMVLLTAPLGLIGVTASLLLFNLPFGFVAMLGVIALAGIIMRNSVILVDQIEQDVRGGATRWHGIIEATVRRARPICLTAAAAILAMIPLAQSVFWGPMAVAIMGGLAGATVLTIFFLPALYAAWFRVKAPERQAQPVGHDSATLPRPMMGD</sequence>
<feature type="transmembrane region" description="Helical" evidence="1">
    <location>
        <begin position="537"/>
        <end position="559"/>
    </location>
</feature>
<feature type="transmembrane region" description="Helical" evidence="1">
    <location>
        <begin position="476"/>
        <end position="503"/>
    </location>
</feature>
<dbReference type="Pfam" id="PF00873">
    <property type="entry name" value="ACR_tran"/>
    <property type="match status" value="1"/>
</dbReference>
<dbReference type="Gene3D" id="3.30.70.1320">
    <property type="entry name" value="Multidrug efflux transporter AcrB pore domain like"/>
    <property type="match status" value="1"/>
</dbReference>
<protein>
    <submittedName>
        <fullName evidence="2">Multidrug transporter AcrB</fullName>
    </submittedName>
</protein>
<dbReference type="GO" id="GO:0042910">
    <property type="term" value="F:xenobiotic transmembrane transporter activity"/>
    <property type="evidence" value="ECO:0007669"/>
    <property type="project" value="TreeGrafter"/>
</dbReference>
<keyword evidence="1" id="KW-0812">Transmembrane</keyword>
<dbReference type="EMBL" id="CP029356">
    <property type="protein sequence ID" value="AWK88938.1"/>
    <property type="molecule type" value="Genomic_DNA"/>
</dbReference>
<proteinExistence type="predicted"/>
<name>A0A2S2CWV8_9PROT</name>
<dbReference type="InterPro" id="IPR027463">
    <property type="entry name" value="AcrB_DN_DC_subdom"/>
</dbReference>
<dbReference type="Gene3D" id="3.30.2090.10">
    <property type="entry name" value="Multidrug efflux transporter AcrB TolC docking domain, DN and DC subdomains"/>
    <property type="match status" value="2"/>
</dbReference>
<feature type="transmembrane region" description="Helical" evidence="1">
    <location>
        <begin position="973"/>
        <end position="992"/>
    </location>
</feature>
<dbReference type="OrthoDB" id="9798415at2"/>
<dbReference type="AlphaFoldDB" id="A0A2S2CWV8"/>
<dbReference type="PANTHER" id="PTHR32063:SF18">
    <property type="entry name" value="CATION EFFLUX SYSTEM PROTEIN"/>
    <property type="match status" value="1"/>
</dbReference>
<keyword evidence="3" id="KW-1185">Reference proteome</keyword>
<feature type="transmembrane region" description="Helical" evidence="1">
    <location>
        <begin position="374"/>
        <end position="394"/>
    </location>
</feature>
<dbReference type="SUPFAM" id="SSF82714">
    <property type="entry name" value="Multidrug efflux transporter AcrB TolC docking domain, DN and DC subdomains"/>
    <property type="match status" value="2"/>
</dbReference>
<reference evidence="3" key="1">
    <citation type="submission" date="2018-05" db="EMBL/GenBank/DDBJ databases">
        <title>Azospirillum thermophila sp. nov., a novel isolated from hot spring.</title>
        <authorList>
            <person name="Zhao Z."/>
        </authorList>
    </citation>
    <scope>NUCLEOTIDE SEQUENCE [LARGE SCALE GENOMIC DNA]</scope>
    <source>
        <strain evidence="3">CFH 70021</strain>
        <plasmid evidence="3">unnamed1</plasmid>
    </source>
</reference>
<dbReference type="Proteomes" id="UP000245629">
    <property type="component" value="Plasmid unnamed1"/>
</dbReference>
<keyword evidence="2" id="KW-0614">Plasmid</keyword>
<dbReference type="GO" id="GO:0005886">
    <property type="term" value="C:plasma membrane"/>
    <property type="evidence" value="ECO:0007669"/>
    <property type="project" value="TreeGrafter"/>
</dbReference>
<dbReference type="Gene3D" id="1.20.1640.10">
    <property type="entry name" value="Multidrug efflux transporter AcrB transmembrane domain"/>
    <property type="match status" value="2"/>
</dbReference>
<dbReference type="SUPFAM" id="SSF82693">
    <property type="entry name" value="Multidrug efflux transporter AcrB pore domain, PN1, PN2, PC1 and PC2 subdomains"/>
    <property type="match status" value="3"/>
</dbReference>
<geneLocation type="plasmid" evidence="2 3">
    <name>unnamed1</name>
</geneLocation>
<organism evidence="2 3">
    <name type="scientific">Azospirillum thermophilum</name>
    <dbReference type="NCBI Taxonomy" id="2202148"/>
    <lineage>
        <taxon>Bacteria</taxon>
        <taxon>Pseudomonadati</taxon>
        <taxon>Pseudomonadota</taxon>
        <taxon>Alphaproteobacteria</taxon>
        <taxon>Rhodospirillales</taxon>
        <taxon>Azospirillaceae</taxon>
        <taxon>Azospirillum</taxon>
    </lineage>
</organism>
<feature type="transmembrane region" description="Helical" evidence="1">
    <location>
        <begin position="348"/>
        <end position="367"/>
    </location>
</feature>
<dbReference type="Gene3D" id="3.30.70.1440">
    <property type="entry name" value="Multidrug efflux transporter AcrB pore domain"/>
    <property type="match status" value="1"/>
</dbReference>
<evidence type="ECO:0000313" key="2">
    <source>
        <dbReference type="EMBL" id="AWK88938.1"/>
    </source>
</evidence>
<dbReference type="SUPFAM" id="SSF82866">
    <property type="entry name" value="Multidrug efflux transporter AcrB transmembrane domain"/>
    <property type="match status" value="2"/>
</dbReference>
<feature type="transmembrane region" description="Helical" evidence="1">
    <location>
        <begin position="998"/>
        <end position="1022"/>
    </location>
</feature>